<keyword evidence="2" id="KW-1185">Reference proteome</keyword>
<evidence type="ECO:0000313" key="2">
    <source>
        <dbReference type="Proteomes" id="UP001156102"/>
    </source>
</evidence>
<dbReference type="EMBL" id="JANCLT010000012">
    <property type="protein sequence ID" value="MCP8970571.1"/>
    <property type="molecule type" value="Genomic_DNA"/>
</dbReference>
<comment type="caution">
    <text evidence="1">The sequence shown here is derived from an EMBL/GenBank/DDBJ whole genome shotgun (WGS) entry which is preliminary data.</text>
</comment>
<accession>A0AA42BRN4</accession>
<sequence>MADLTPTVINPNASSFSATLVAAAAGGDTFINDGKTVFRVKNAGGSAVTVTFSTQSANNHGFKQNLAVTVPATSGDVLVGLFDPERFNDSNGRVNVSYSAVTSVTVAPISLGYK</sequence>
<reference evidence="1" key="1">
    <citation type="submission" date="2022-07" db="EMBL/GenBank/DDBJ databases">
        <authorList>
            <person name="Li W.-J."/>
            <person name="Deng Q.-Q."/>
        </authorList>
    </citation>
    <scope>NUCLEOTIDE SEQUENCE</scope>
    <source>
        <strain evidence="1">SYSU M60031</strain>
    </source>
</reference>
<dbReference type="Proteomes" id="UP001156102">
    <property type="component" value="Unassembled WGS sequence"/>
</dbReference>
<dbReference type="RefSeq" id="WP_254760487.1">
    <property type="nucleotide sequence ID" value="NZ_JANCLT010000012.1"/>
</dbReference>
<organism evidence="1 2">
    <name type="scientific">Ectobacillus ponti</name>
    <dbReference type="NCBI Taxonomy" id="2961894"/>
    <lineage>
        <taxon>Bacteria</taxon>
        <taxon>Bacillati</taxon>
        <taxon>Bacillota</taxon>
        <taxon>Bacilli</taxon>
        <taxon>Bacillales</taxon>
        <taxon>Bacillaceae</taxon>
        <taxon>Ectobacillus</taxon>
    </lineage>
</organism>
<proteinExistence type="predicted"/>
<dbReference type="AlphaFoldDB" id="A0AA42BRN4"/>
<evidence type="ECO:0000313" key="1">
    <source>
        <dbReference type="EMBL" id="MCP8970571.1"/>
    </source>
</evidence>
<protein>
    <submittedName>
        <fullName evidence="1">Uncharacterized protein</fullName>
    </submittedName>
</protein>
<gene>
    <name evidence="1" type="ORF">NK662_18800</name>
</gene>
<name>A0AA42BRN4_9BACI</name>